<evidence type="ECO:0000313" key="3">
    <source>
        <dbReference type="Proteomes" id="UP000594468"/>
    </source>
</evidence>
<gene>
    <name evidence="2" type="ORF">G4Y79_08555</name>
</gene>
<keyword evidence="1" id="KW-0812">Transmembrane</keyword>
<feature type="transmembrane region" description="Helical" evidence="1">
    <location>
        <begin position="44"/>
        <end position="65"/>
    </location>
</feature>
<dbReference type="RefSeq" id="WP_195172473.1">
    <property type="nucleotide sequence ID" value="NZ_CP062983.1"/>
</dbReference>
<feature type="transmembrane region" description="Helical" evidence="1">
    <location>
        <begin position="12"/>
        <end position="32"/>
    </location>
</feature>
<evidence type="ECO:0000256" key="1">
    <source>
        <dbReference type="SAM" id="Phobius"/>
    </source>
</evidence>
<sequence>MSKQSQRVPRHFGWNLFLSLHVTSYTLLWMVVMAMTSTSYISQSASQAVLMLLLWTPLMFVHIALHYNLTNRSSNTDETRQSYREGYRDAMRDVLDSGRLNGDDYETVKTRLELIEEEDLLTEGVEKPKRDTLPMQD</sequence>
<protein>
    <submittedName>
        <fullName evidence="2">Uncharacterized protein</fullName>
    </submittedName>
</protein>
<dbReference type="EMBL" id="CP062983">
    <property type="protein sequence ID" value="QPC84410.1"/>
    <property type="molecule type" value="Genomic_DNA"/>
</dbReference>
<dbReference type="KEGG" id="pmet:G4Y79_08555"/>
<name>A0A7S8ECF7_9CHLR</name>
<accession>A0A7S8ECF7</accession>
<organism evidence="2 3">
    <name type="scientific">Phototrophicus methaneseepsis</name>
    <dbReference type="NCBI Taxonomy" id="2710758"/>
    <lineage>
        <taxon>Bacteria</taxon>
        <taxon>Bacillati</taxon>
        <taxon>Chloroflexota</taxon>
        <taxon>Candidatus Thermofontia</taxon>
        <taxon>Phototrophicales</taxon>
        <taxon>Phototrophicaceae</taxon>
        <taxon>Phototrophicus</taxon>
    </lineage>
</organism>
<keyword evidence="1" id="KW-0472">Membrane</keyword>
<keyword evidence="3" id="KW-1185">Reference proteome</keyword>
<reference evidence="2 3" key="1">
    <citation type="submission" date="2020-02" db="EMBL/GenBank/DDBJ databases">
        <authorList>
            <person name="Zheng R.K."/>
            <person name="Sun C.M."/>
        </authorList>
    </citation>
    <scope>NUCLEOTIDE SEQUENCE [LARGE SCALE GENOMIC DNA]</scope>
    <source>
        <strain evidence="3">rifampicinis</strain>
    </source>
</reference>
<evidence type="ECO:0000313" key="2">
    <source>
        <dbReference type="EMBL" id="QPC84410.1"/>
    </source>
</evidence>
<dbReference type="AlphaFoldDB" id="A0A7S8ECF7"/>
<proteinExistence type="predicted"/>
<dbReference type="Proteomes" id="UP000594468">
    <property type="component" value="Chromosome"/>
</dbReference>
<keyword evidence="1" id="KW-1133">Transmembrane helix</keyword>